<evidence type="ECO:0000256" key="2">
    <source>
        <dbReference type="ARBA" id="ARBA00022747"/>
    </source>
</evidence>
<dbReference type="AlphaFoldDB" id="A0A6G5RFR0"/>
<dbReference type="PANTHER" id="PTHR30408">
    <property type="entry name" value="TYPE-1 RESTRICTION ENZYME ECOKI SPECIFICITY PROTEIN"/>
    <property type="match status" value="1"/>
</dbReference>
<dbReference type="SUPFAM" id="SSF116734">
    <property type="entry name" value="DNA methylase specificity domain"/>
    <property type="match status" value="1"/>
</dbReference>
<evidence type="ECO:0000259" key="4">
    <source>
        <dbReference type="Pfam" id="PF01420"/>
    </source>
</evidence>
<dbReference type="Pfam" id="PF01420">
    <property type="entry name" value="Methylase_S"/>
    <property type="match status" value="1"/>
</dbReference>
<sequence>MNADSRDGIPDGWQPAPLGDICDIQAGGPALRRSEGAPDGVPLVRPADLRHRRISPEPGMPHVSPERSRDFRRHRLVADDILVSRTGTVGRAALVTAHEQDWLYNSHLLRVRPYDPAQSLYLVAYLARRATADWLESRAVGTTGMRSITVRTLSDLPVLLPPVDQQRDIGAALAAVDEKIRAHEDIVRTTGALRDTLSDLLMSGQRPPRP</sequence>
<evidence type="ECO:0000256" key="1">
    <source>
        <dbReference type="ARBA" id="ARBA00010923"/>
    </source>
</evidence>
<evidence type="ECO:0000313" key="5">
    <source>
        <dbReference type="EMBL" id="QCD56724.1"/>
    </source>
</evidence>
<feature type="domain" description="Type I restriction modification DNA specificity" evidence="4">
    <location>
        <begin position="10"/>
        <end position="184"/>
    </location>
</feature>
<dbReference type="GO" id="GO:0032259">
    <property type="term" value="P:methylation"/>
    <property type="evidence" value="ECO:0007669"/>
    <property type="project" value="UniProtKB-KW"/>
</dbReference>
<dbReference type="PANTHER" id="PTHR30408:SF12">
    <property type="entry name" value="TYPE I RESTRICTION ENZYME MJAVIII SPECIFICITY SUBUNIT"/>
    <property type="match status" value="1"/>
</dbReference>
<comment type="similarity">
    <text evidence="1">Belongs to the type-I restriction system S methylase family.</text>
</comment>
<evidence type="ECO:0000313" key="6">
    <source>
        <dbReference type="Proteomes" id="UP000495940"/>
    </source>
</evidence>
<protein>
    <submittedName>
        <fullName evidence="5">N-6 DNA methylase</fullName>
    </submittedName>
</protein>
<keyword evidence="6" id="KW-1185">Reference proteome</keyword>
<name>A0A6G5RFR0_9ACTN</name>
<keyword evidence="5" id="KW-0808">Transferase</keyword>
<proteinExistence type="inferred from homology"/>
<keyword evidence="5" id="KW-0489">Methyltransferase</keyword>
<reference evidence="5 6" key="1">
    <citation type="submission" date="2017-06" db="EMBL/GenBank/DDBJ databases">
        <title>Complete Genome Sequence of Streptomyces hawaiiensis NRRL 15010 and insights into acyldepsipeptides biosynthesis.</title>
        <authorList>
            <person name="Mariita R.M."/>
            <person name="Sello J.K."/>
        </authorList>
    </citation>
    <scope>NUCLEOTIDE SEQUENCE [LARGE SCALE GENOMIC DNA]</scope>
    <source>
        <strain evidence="5 6">ATCC 12236</strain>
    </source>
</reference>
<accession>A0A6G5RFR0</accession>
<dbReference type="KEGG" id="shaw:CEB94_19045"/>
<keyword evidence="2" id="KW-0680">Restriction system</keyword>
<dbReference type="Proteomes" id="UP000495940">
    <property type="component" value="Chromosome"/>
</dbReference>
<dbReference type="RefSeq" id="WP_175433345.1">
    <property type="nucleotide sequence ID" value="NZ_CP021978.1"/>
</dbReference>
<dbReference type="InterPro" id="IPR044946">
    <property type="entry name" value="Restrct_endonuc_typeI_TRD_sf"/>
</dbReference>
<dbReference type="GO" id="GO:0008168">
    <property type="term" value="F:methyltransferase activity"/>
    <property type="evidence" value="ECO:0007669"/>
    <property type="project" value="UniProtKB-KW"/>
</dbReference>
<dbReference type="GO" id="GO:0003677">
    <property type="term" value="F:DNA binding"/>
    <property type="evidence" value="ECO:0007669"/>
    <property type="project" value="UniProtKB-KW"/>
</dbReference>
<organism evidence="5 6">
    <name type="scientific">Streptomyces hawaiiensis</name>
    <dbReference type="NCBI Taxonomy" id="67305"/>
    <lineage>
        <taxon>Bacteria</taxon>
        <taxon>Bacillati</taxon>
        <taxon>Actinomycetota</taxon>
        <taxon>Actinomycetes</taxon>
        <taxon>Kitasatosporales</taxon>
        <taxon>Streptomycetaceae</taxon>
        <taxon>Streptomyces</taxon>
    </lineage>
</organism>
<keyword evidence="3" id="KW-0238">DNA-binding</keyword>
<dbReference type="REBASE" id="305943">
    <property type="entry name" value="S.Sha12236ORF19050P"/>
</dbReference>
<dbReference type="InterPro" id="IPR052021">
    <property type="entry name" value="Type-I_RS_S_subunit"/>
</dbReference>
<gene>
    <name evidence="5" type="ORF">CEB94_19045</name>
</gene>
<dbReference type="GO" id="GO:0009307">
    <property type="term" value="P:DNA restriction-modification system"/>
    <property type="evidence" value="ECO:0007669"/>
    <property type="project" value="UniProtKB-KW"/>
</dbReference>
<dbReference type="EMBL" id="CP021978">
    <property type="protein sequence ID" value="QCD56724.1"/>
    <property type="molecule type" value="Genomic_DNA"/>
</dbReference>
<dbReference type="CDD" id="cd16961">
    <property type="entry name" value="RMtype1_S_TRD-CR_like"/>
    <property type="match status" value="1"/>
</dbReference>
<evidence type="ECO:0000256" key="3">
    <source>
        <dbReference type="ARBA" id="ARBA00023125"/>
    </source>
</evidence>
<dbReference type="InterPro" id="IPR000055">
    <property type="entry name" value="Restrct_endonuc_typeI_TRD"/>
</dbReference>
<dbReference type="Gene3D" id="3.90.220.20">
    <property type="entry name" value="DNA methylase specificity domains"/>
    <property type="match status" value="1"/>
</dbReference>